<keyword evidence="5" id="KW-1185">Reference proteome</keyword>
<reference evidence="4 5" key="1">
    <citation type="journal article" date="2019" name="Int. J. Syst. Evol. Microbiol.">
        <title>The Global Catalogue of Microorganisms (GCM) 10K type strain sequencing project: providing services to taxonomists for standard genome sequencing and annotation.</title>
        <authorList>
            <consortium name="The Broad Institute Genomics Platform"/>
            <consortium name="The Broad Institute Genome Sequencing Center for Infectious Disease"/>
            <person name="Wu L."/>
            <person name="Ma J."/>
        </authorList>
    </citation>
    <scope>NUCLEOTIDE SEQUENCE [LARGE SCALE GENOMIC DNA]</scope>
    <source>
        <strain evidence="4 5">RDMS1</strain>
    </source>
</reference>
<feature type="transmembrane region" description="Helical" evidence="2">
    <location>
        <begin position="31"/>
        <end position="52"/>
    </location>
</feature>
<protein>
    <submittedName>
        <fullName evidence="4">PH domain-containing protein</fullName>
    </submittedName>
</protein>
<dbReference type="PANTHER" id="PTHR37938:SF1">
    <property type="entry name" value="BLL0215 PROTEIN"/>
    <property type="match status" value="1"/>
</dbReference>
<dbReference type="InterPro" id="IPR005182">
    <property type="entry name" value="YdbS-like_PH"/>
</dbReference>
<keyword evidence="2" id="KW-0812">Transmembrane</keyword>
<dbReference type="AlphaFoldDB" id="A0ABD5YKE9"/>
<feature type="domain" description="YdbS-like PH" evidence="3">
    <location>
        <begin position="82"/>
        <end position="152"/>
    </location>
</feature>
<dbReference type="GeneID" id="76198939"/>
<dbReference type="EMBL" id="JBHTAX010000001">
    <property type="protein sequence ID" value="MFC7189367.1"/>
    <property type="molecule type" value="Genomic_DNA"/>
</dbReference>
<feature type="transmembrane region" description="Helical" evidence="2">
    <location>
        <begin position="58"/>
        <end position="79"/>
    </location>
</feature>
<dbReference type="Pfam" id="PF03703">
    <property type="entry name" value="bPH_2"/>
    <property type="match status" value="1"/>
</dbReference>
<feature type="region of interest" description="Disordered" evidence="1">
    <location>
        <begin position="160"/>
        <end position="184"/>
    </location>
</feature>
<keyword evidence="2" id="KW-0472">Membrane</keyword>
<keyword evidence="2" id="KW-1133">Transmembrane helix</keyword>
<name>A0ABD5YKE9_9EURY</name>
<gene>
    <name evidence="4" type="ORF">ACFQL7_05570</name>
</gene>
<dbReference type="Proteomes" id="UP001596417">
    <property type="component" value="Unassembled WGS sequence"/>
</dbReference>
<comment type="caution">
    <text evidence="4">The sequence shown here is derived from an EMBL/GenBank/DDBJ whole genome shotgun (WGS) entry which is preliminary data.</text>
</comment>
<evidence type="ECO:0000256" key="1">
    <source>
        <dbReference type="SAM" id="MobiDB-lite"/>
    </source>
</evidence>
<dbReference type="RefSeq" id="WP_248905425.1">
    <property type="nucleotide sequence ID" value="NZ_CP109979.1"/>
</dbReference>
<organism evidence="4 5">
    <name type="scientific">Halocatena marina</name>
    <dbReference type="NCBI Taxonomy" id="2934937"/>
    <lineage>
        <taxon>Archaea</taxon>
        <taxon>Methanobacteriati</taxon>
        <taxon>Methanobacteriota</taxon>
        <taxon>Stenosarchaea group</taxon>
        <taxon>Halobacteria</taxon>
        <taxon>Halobacteriales</taxon>
        <taxon>Natronomonadaceae</taxon>
        <taxon>Halocatena</taxon>
    </lineage>
</organism>
<evidence type="ECO:0000259" key="3">
    <source>
        <dbReference type="Pfam" id="PF03703"/>
    </source>
</evidence>
<sequence>MSETTSGPSWVTLASNERVVWNGSPSLRAAAGSLVISLLLVGFGVGGIMIAFSRGEALINALSVVLIGIGTVGIVGLLLHRRSVQYVLTSEKVYKKSGLLSCTVRTIWLSRIQHTTITQTVRERILSYGTIDIETAGGNASGFRLANVSDPEYTSALLTEHGATKPRTNERTSNRTVTAQPHAY</sequence>
<evidence type="ECO:0000313" key="4">
    <source>
        <dbReference type="EMBL" id="MFC7189367.1"/>
    </source>
</evidence>
<evidence type="ECO:0000313" key="5">
    <source>
        <dbReference type="Proteomes" id="UP001596417"/>
    </source>
</evidence>
<dbReference type="PANTHER" id="PTHR37938">
    <property type="entry name" value="BLL0215 PROTEIN"/>
    <property type="match status" value="1"/>
</dbReference>
<evidence type="ECO:0000256" key="2">
    <source>
        <dbReference type="SAM" id="Phobius"/>
    </source>
</evidence>
<feature type="compositionally biased region" description="Polar residues" evidence="1">
    <location>
        <begin position="174"/>
        <end position="184"/>
    </location>
</feature>
<accession>A0ABD5YKE9</accession>
<proteinExistence type="predicted"/>